<feature type="compositionally biased region" description="Low complexity" evidence="1">
    <location>
        <begin position="660"/>
        <end position="672"/>
    </location>
</feature>
<dbReference type="AlphaFoldDB" id="A0AAN7UXR7"/>
<proteinExistence type="predicted"/>
<comment type="caution">
    <text evidence="3">The sequence shown here is derived from an EMBL/GenBank/DDBJ whole genome shotgun (WGS) entry which is preliminary data.</text>
</comment>
<evidence type="ECO:0000256" key="1">
    <source>
        <dbReference type="SAM" id="MobiDB-lite"/>
    </source>
</evidence>
<dbReference type="PANTHER" id="PTHR28067:SF1">
    <property type="entry name" value="DNA REPLICATION REGULATOR SLD3"/>
    <property type="match status" value="1"/>
</dbReference>
<feature type="region of interest" description="Disordered" evidence="1">
    <location>
        <begin position="654"/>
        <end position="686"/>
    </location>
</feature>
<feature type="region of interest" description="Disordered" evidence="1">
    <location>
        <begin position="517"/>
        <end position="536"/>
    </location>
</feature>
<feature type="region of interest" description="Disordered" evidence="1">
    <location>
        <begin position="406"/>
        <end position="431"/>
    </location>
</feature>
<dbReference type="Pfam" id="PF08639">
    <property type="entry name" value="Sld3_STD"/>
    <property type="match status" value="1"/>
</dbReference>
<feature type="region of interest" description="Disordered" evidence="1">
    <location>
        <begin position="363"/>
        <end position="390"/>
    </location>
</feature>
<feature type="domain" description="DNA replication regulator Sld3 C-terminal" evidence="2">
    <location>
        <begin position="284"/>
        <end position="842"/>
    </location>
</feature>
<dbReference type="InterPro" id="IPR042511">
    <property type="entry name" value="Sld3"/>
</dbReference>
<feature type="region of interest" description="Disordered" evidence="1">
    <location>
        <begin position="565"/>
        <end position="623"/>
    </location>
</feature>
<dbReference type="PANTHER" id="PTHR28067">
    <property type="entry name" value="DNA REPLICATION REGULATOR SLD3"/>
    <property type="match status" value="1"/>
</dbReference>
<sequence>MAVQDSDASRPPLPAAVFCTDSPFRHGSKITSSPFESSRSKPGDSSAMQELLRLLIVIKPHPPKLTVKPRSLQPLMLLPREHLRLSFLDLSSPYGSFESSVSFEANVRILELESRMGNRPVVLIARLESNKSVYAIERQSSTLYALCHLGSWVDLEQLSELATVSCPALIRQQPLLPLASAAQAPLATPQISHTNKKRRLAIEAIQSLVKKPTRSRSISAISQAGDSRPLTPIQRGGASDVDNVAKAHDIPAYNDSTQKPGTETRVDVPHERDETLNVPTAEGIFDNIRDQYFEALYRSMGSLAYFAKGPLSRARAAFHLDCDSTLEMGDLVEFLKSLIMTTAQIDKKYREAVPRIQSEMKTVIEDSDAEQGKSKPRKRKAKKMKIGKDGLYPDEDEHVRRWWAVHKPSPKDDEESSITKSTEQQDTKLQTSLLRSRETQLQMIIILEILSLEHIVTRENTTESQLPGMPPVEEPLDLSKEFPPKKRNKHNLPFLLDVHADRLCIWQSTALDEININESQAGSRPDSRKSSKSTSDPLKDFCVDIIVPFFSAKLPEHCDSINRKLGGPVMMPPKSARKTDTTPKAKSKPGGAVKRPLLSKSTRNLESFLSKETERNRRSMSRGPSGAIALMRSASTPTIPLLKREASEPLSLASIPKVDGSTSQGQHSSSTGPMAAKRRAENKQKRDAFVKAELQSAISTLRRPNRESVGKAMAEAYERRAVTSLSQLRSELNQFYNIARQLIISEESRKPTQYNRFQNVVKATPVGSRFHDILAKERDSQSSFSQRFNVVEEEQVLPSSSMVPSSAPRKRSREAAFGSEPVAQSALCTTLTADRIIATPAKTTAFDRNFLSAPQADEGLSPVMSRKFPQPIFATKSRPATLGHRDSGIEMPPSPGEANVLTETPVKPLQNNPIVPMDYYVTVTPLKKTTLSNSDGVSVNVTKTNENAKDNIENNPVKKMTIFERLGWDDDYDDLA</sequence>
<protein>
    <recommendedName>
        <fullName evidence="2">DNA replication regulator Sld3 C-terminal domain-containing protein</fullName>
    </recommendedName>
</protein>
<name>A0AAN7UXR7_9PEZI</name>
<feature type="region of interest" description="Disordered" evidence="1">
    <location>
        <begin position="1"/>
        <end position="44"/>
    </location>
</feature>
<keyword evidence="4" id="KW-1185">Reference proteome</keyword>
<reference evidence="3 4" key="1">
    <citation type="submission" date="2023-10" db="EMBL/GenBank/DDBJ databases">
        <title>Draft genome sequence of Xylaria bambusicola isolate GMP-LS, the root and basal stem rot pathogen of sugarcane in Indonesia.</title>
        <authorList>
            <person name="Selvaraj P."/>
            <person name="Muralishankar V."/>
            <person name="Muruganantham S."/>
            <person name="Sp S."/>
            <person name="Haryani S."/>
            <person name="Lau K.J.X."/>
            <person name="Naqvi N.I."/>
        </authorList>
    </citation>
    <scope>NUCLEOTIDE SEQUENCE [LARGE SCALE GENOMIC DNA]</scope>
    <source>
        <strain evidence="3">GMP-LS</strain>
    </source>
</reference>
<evidence type="ECO:0000259" key="2">
    <source>
        <dbReference type="Pfam" id="PF08639"/>
    </source>
</evidence>
<dbReference type="GO" id="GO:0031261">
    <property type="term" value="C:DNA replication preinitiation complex"/>
    <property type="evidence" value="ECO:0007669"/>
    <property type="project" value="TreeGrafter"/>
</dbReference>
<dbReference type="GO" id="GO:0006270">
    <property type="term" value="P:DNA replication initiation"/>
    <property type="evidence" value="ECO:0007669"/>
    <property type="project" value="InterPro"/>
</dbReference>
<organism evidence="3 4">
    <name type="scientific">Xylaria bambusicola</name>
    <dbReference type="NCBI Taxonomy" id="326684"/>
    <lineage>
        <taxon>Eukaryota</taxon>
        <taxon>Fungi</taxon>
        <taxon>Dikarya</taxon>
        <taxon>Ascomycota</taxon>
        <taxon>Pezizomycotina</taxon>
        <taxon>Sordariomycetes</taxon>
        <taxon>Xylariomycetidae</taxon>
        <taxon>Xylariales</taxon>
        <taxon>Xylariaceae</taxon>
        <taxon>Xylaria</taxon>
    </lineage>
</organism>
<evidence type="ECO:0000313" key="4">
    <source>
        <dbReference type="Proteomes" id="UP001305414"/>
    </source>
</evidence>
<feature type="compositionally biased region" description="Basic residues" evidence="1">
    <location>
        <begin position="374"/>
        <end position="385"/>
    </location>
</feature>
<dbReference type="EMBL" id="JAWHQM010000049">
    <property type="protein sequence ID" value="KAK5635176.1"/>
    <property type="molecule type" value="Genomic_DNA"/>
</dbReference>
<dbReference type="Gene3D" id="1.20.58.2130">
    <property type="match status" value="1"/>
</dbReference>
<feature type="region of interest" description="Disordered" evidence="1">
    <location>
        <begin position="795"/>
        <end position="819"/>
    </location>
</feature>
<dbReference type="InterPro" id="IPR013948">
    <property type="entry name" value="DNA_replication_reg_Sld3_C"/>
</dbReference>
<gene>
    <name evidence="3" type="ORF">RRF57_010888</name>
</gene>
<feature type="compositionally biased region" description="Polar residues" evidence="1">
    <location>
        <begin position="418"/>
        <end position="431"/>
    </location>
</feature>
<accession>A0AAN7UXR7</accession>
<dbReference type="Proteomes" id="UP001305414">
    <property type="component" value="Unassembled WGS sequence"/>
</dbReference>
<evidence type="ECO:0000313" key="3">
    <source>
        <dbReference type="EMBL" id="KAK5635176.1"/>
    </source>
</evidence>